<feature type="transmembrane region" description="Helical" evidence="1">
    <location>
        <begin position="360"/>
        <end position="381"/>
    </location>
</feature>
<gene>
    <name evidence="2" type="ORF">A2627_02455</name>
</gene>
<evidence type="ECO:0000313" key="3">
    <source>
        <dbReference type="Proteomes" id="UP000178851"/>
    </source>
</evidence>
<evidence type="ECO:0008006" key="4">
    <source>
        <dbReference type="Google" id="ProtNLM"/>
    </source>
</evidence>
<feature type="transmembrane region" description="Helical" evidence="1">
    <location>
        <begin position="908"/>
        <end position="930"/>
    </location>
</feature>
<dbReference type="SUPFAM" id="SSF52317">
    <property type="entry name" value="Class I glutamine amidotransferase-like"/>
    <property type="match status" value="1"/>
</dbReference>
<feature type="transmembrane region" description="Helical" evidence="1">
    <location>
        <begin position="7"/>
        <end position="29"/>
    </location>
</feature>
<feature type="transmembrane region" description="Helical" evidence="1">
    <location>
        <begin position="329"/>
        <end position="348"/>
    </location>
</feature>
<dbReference type="Gene3D" id="3.40.50.880">
    <property type="match status" value="1"/>
</dbReference>
<name>A0A1F7YI54_9BACT</name>
<feature type="transmembrane region" description="Helical" evidence="1">
    <location>
        <begin position="178"/>
        <end position="211"/>
    </location>
</feature>
<feature type="transmembrane region" description="Helical" evidence="1">
    <location>
        <begin position="303"/>
        <end position="322"/>
    </location>
</feature>
<feature type="transmembrane region" description="Helical" evidence="1">
    <location>
        <begin position="127"/>
        <end position="147"/>
    </location>
</feature>
<evidence type="ECO:0000256" key="1">
    <source>
        <dbReference type="SAM" id="Phobius"/>
    </source>
</evidence>
<dbReference type="InterPro" id="IPR029062">
    <property type="entry name" value="Class_I_gatase-like"/>
</dbReference>
<organism evidence="2 3">
    <name type="scientific">Candidatus Woesebacteria bacterium RIFCSPHIGHO2_01_FULL_39_28</name>
    <dbReference type="NCBI Taxonomy" id="1802496"/>
    <lineage>
        <taxon>Bacteria</taxon>
        <taxon>Candidatus Woeseibacteriota</taxon>
    </lineage>
</organism>
<feature type="transmembrane region" description="Helical" evidence="1">
    <location>
        <begin position="103"/>
        <end position="121"/>
    </location>
</feature>
<keyword evidence="1" id="KW-0472">Membrane</keyword>
<keyword evidence="1" id="KW-0812">Transmembrane</keyword>
<proteinExistence type="predicted"/>
<keyword evidence="1" id="KW-1133">Transmembrane helix</keyword>
<feature type="transmembrane region" description="Helical" evidence="1">
    <location>
        <begin position="393"/>
        <end position="414"/>
    </location>
</feature>
<accession>A0A1F7YI54</accession>
<protein>
    <recommendedName>
        <fullName evidence="4">Membrane protein 6-pyruvoyl-tetrahydropterin synthase-related domain-containing protein</fullName>
    </recommendedName>
</protein>
<feature type="transmembrane region" description="Helical" evidence="1">
    <location>
        <begin position="154"/>
        <end position="172"/>
    </location>
</feature>
<feature type="transmembrane region" description="Helical" evidence="1">
    <location>
        <begin position="78"/>
        <end position="96"/>
    </location>
</feature>
<reference evidence="2 3" key="1">
    <citation type="journal article" date="2016" name="Nat. Commun.">
        <title>Thousands of microbial genomes shed light on interconnected biogeochemical processes in an aquifer system.</title>
        <authorList>
            <person name="Anantharaman K."/>
            <person name="Brown C.T."/>
            <person name="Hug L.A."/>
            <person name="Sharon I."/>
            <person name="Castelle C.J."/>
            <person name="Probst A.J."/>
            <person name="Thomas B.C."/>
            <person name="Singh A."/>
            <person name="Wilkins M.J."/>
            <person name="Karaoz U."/>
            <person name="Brodie E.L."/>
            <person name="Williams K.H."/>
            <person name="Hubbard S.S."/>
            <person name="Banfield J.F."/>
        </authorList>
    </citation>
    <scope>NUCLEOTIDE SEQUENCE [LARGE SCALE GENOMIC DNA]</scope>
</reference>
<dbReference type="EMBL" id="MGGI01000009">
    <property type="protein sequence ID" value="OGM27006.1"/>
    <property type="molecule type" value="Genomic_DNA"/>
</dbReference>
<sequence length="953" mass="108298">MKAYAKPAFLLFLHFLAIALIFTFFYPIADWYFNHRPILGVDFYNTVTYAKYFKNNFDFFIWGFKYFWYGGYPSFSDFFYLWFYIVGFVAKIFPLIDSTKITMLGSFLGLLVSVYLVSYILSKNQFFSALISILVALSGNMYGSLIWGGSLPYFANQLFFPLVLFFIAYYLETQNRRFYWLGVLAFGVSLLGHLLNSAFILPSALVLLLLGTRKVSISFREKIKDVVLFFVVGYFIAYRSTRGLFQTMISTFISNLSQKNLEIFSRPGATSITFNGGESDSTAQAIINFEKSRFYTLFTGTNVWLLILFGMILAFFLLGFLLDKNKKKVFGVLPWILIVFYSIFHVYLNSRGISFLPHAWYRAFWHFPIAIGLASSALIGYSKEAVGRLSKNIGRVFMVGFGVIGFGGILFLGLNKEIEKSINLIENTSSPASAHPEAINLVQNQSSLDKLKAKLVPNWIDPNDKRYRLFTSDAQVNVWWNSLFDMPLARGYQDPPIGTANAGDHFLLDQSIGGNDLVNNFKYDENVAKNMALYYIDWYSIAYYEGGHLSKSANKGPSSYLLDQIDKTEEVSVNGAYILYETKSGKPEIHPEVSQYLTYHRFNKDLVTPILSGTDSPVVLCACSWPAYETLTKNLSMNNINSRYLITIFWPDSLDSLSETDLSNFDLVILNSYKYGNQSKAFDKILGYVEKGGKVIIETGSDVAEAQATSLPEVFPFSSSKRGGLGKQWKIEVQNDPIFDNIDIGKFSPPIFNKDEWKFSYPAGDKVQVGVDVLLKNQGKPLIIRKKQGKGIIFWSGMNLTYHIQSYTNLEESKFFMNILSSLVPLNSSNYTEGQNVLIKPNSAGFLLNKPVKGVVFREEFYDGWKIKLNGVATKVYKAGPAYPGFIYVPVNKNSGQVKVEFKYWGSFSSYLITFFSLTVTLMVLERIVFNRISGRLKRKVASWWEKEDEQSK</sequence>
<comment type="caution">
    <text evidence="2">The sequence shown here is derived from an EMBL/GenBank/DDBJ whole genome shotgun (WGS) entry which is preliminary data.</text>
</comment>
<dbReference type="AlphaFoldDB" id="A0A1F7YI54"/>
<dbReference type="Proteomes" id="UP000178851">
    <property type="component" value="Unassembled WGS sequence"/>
</dbReference>
<evidence type="ECO:0000313" key="2">
    <source>
        <dbReference type="EMBL" id="OGM27006.1"/>
    </source>
</evidence>